<dbReference type="AlphaFoldDB" id="A0A0R2LDG4"/>
<evidence type="ECO:0000256" key="2">
    <source>
        <dbReference type="ARBA" id="ARBA00023270"/>
    </source>
</evidence>
<dbReference type="OrthoDB" id="9807051at2"/>
<dbReference type="InterPro" id="IPR018225">
    <property type="entry name" value="Transaldolase_AS"/>
</dbReference>
<dbReference type="STRING" id="449659.IV66_GL001393"/>
<accession>A0A0R2LDG4</accession>
<dbReference type="GO" id="GO:0005975">
    <property type="term" value="P:carbohydrate metabolic process"/>
    <property type="evidence" value="ECO:0007669"/>
    <property type="project" value="InterPro"/>
</dbReference>
<protein>
    <submittedName>
        <fullName evidence="3">Fructose-6-phosphate aldolase</fullName>
    </submittedName>
</protein>
<comment type="subcellular location">
    <subcellularLocation>
        <location evidence="1">Cytoplasm</location>
    </subcellularLocation>
</comment>
<reference evidence="3 4" key="1">
    <citation type="journal article" date="2015" name="Genome Announc.">
        <title>Expanding the biotechnology potential of lactobacilli through comparative genomics of 213 strains and associated genera.</title>
        <authorList>
            <person name="Sun Z."/>
            <person name="Harris H.M."/>
            <person name="McCann A."/>
            <person name="Guo C."/>
            <person name="Argimon S."/>
            <person name="Zhang W."/>
            <person name="Yang X."/>
            <person name="Jeffery I.B."/>
            <person name="Cooney J.C."/>
            <person name="Kagawa T.F."/>
            <person name="Liu W."/>
            <person name="Song Y."/>
            <person name="Salvetti E."/>
            <person name="Wrobel A."/>
            <person name="Rasinkangas P."/>
            <person name="Parkhill J."/>
            <person name="Rea M.C."/>
            <person name="O'Sullivan O."/>
            <person name="Ritari J."/>
            <person name="Douillard F.P."/>
            <person name="Paul Ross R."/>
            <person name="Yang R."/>
            <person name="Briner A.E."/>
            <person name="Felis G.E."/>
            <person name="de Vos W.M."/>
            <person name="Barrangou R."/>
            <person name="Klaenhammer T.R."/>
            <person name="Caufield P.W."/>
            <person name="Cui Y."/>
            <person name="Zhang H."/>
            <person name="O'Toole P.W."/>
        </authorList>
    </citation>
    <scope>NUCLEOTIDE SEQUENCE [LARGE SCALE GENOMIC DNA]</scope>
    <source>
        <strain evidence="3 4">NBRC 103219</strain>
    </source>
</reference>
<dbReference type="CDD" id="cd00956">
    <property type="entry name" value="Transaldolase_FSA"/>
    <property type="match status" value="1"/>
</dbReference>
<dbReference type="PANTHER" id="PTHR10683">
    <property type="entry name" value="TRANSALDOLASE"/>
    <property type="match status" value="1"/>
</dbReference>
<dbReference type="InterPro" id="IPR013785">
    <property type="entry name" value="Aldolase_TIM"/>
</dbReference>
<evidence type="ECO:0000256" key="1">
    <source>
        <dbReference type="ARBA" id="ARBA00004496"/>
    </source>
</evidence>
<dbReference type="Pfam" id="PF00923">
    <property type="entry name" value="TAL_FSA"/>
    <property type="match status" value="1"/>
</dbReference>
<dbReference type="PROSITE" id="PS01054">
    <property type="entry name" value="TRANSALDOLASE_1"/>
    <property type="match status" value="1"/>
</dbReference>
<keyword evidence="4" id="KW-1185">Reference proteome</keyword>
<dbReference type="GO" id="GO:0016832">
    <property type="term" value="F:aldehyde-lyase activity"/>
    <property type="evidence" value="ECO:0007669"/>
    <property type="project" value="InterPro"/>
</dbReference>
<dbReference type="NCBIfam" id="NF009299">
    <property type="entry name" value="PRK12656.1"/>
    <property type="match status" value="1"/>
</dbReference>
<keyword evidence="2" id="KW-0704">Schiff base</keyword>
<dbReference type="InterPro" id="IPR001585">
    <property type="entry name" value="TAL/FSA"/>
</dbReference>
<dbReference type="Proteomes" id="UP000051886">
    <property type="component" value="Unassembled WGS sequence"/>
</dbReference>
<dbReference type="PATRIC" id="fig|449659.4.peg.1411"/>
<dbReference type="RefSeq" id="WP_017867550.1">
    <property type="nucleotide sequence ID" value="NZ_BJYB01000020.1"/>
</dbReference>
<evidence type="ECO:0000313" key="3">
    <source>
        <dbReference type="EMBL" id="KRN99966.1"/>
    </source>
</evidence>
<proteinExistence type="predicted"/>
<sequence>MEILVDTVNLDEIKKYQQMLHLSGVTSNPTIFKKEGRVDFFDHLRKIREIIGTDETLHVQAVGDTTEEIEADAHRILQEIDHQVYIKIPTNEVGLKAMKALKKEGVHVTATAIYTVFQGELAMTVGADYLAPYYNRMLNMNIDAAQVINELALAIKLSHSKTKILAASFHNVAQVTDAFKNGAQAATIGTDVIASGLKAPMISAAVSDFKNDWQSLYGNQTIATLK</sequence>
<evidence type="ECO:0000313" key="4">
    <source>
        <dbReference type="Proteomes" id="UP000051886"/>
    </source>
</evidence>
<name>A0A0R2LDG4_9LACO</name>
<dbReference type="SUPFAM" id="SSF51569">
    <property type="entry name" value="Aldolase"/>
    <property type="match status" value="1"/>
</dbReference>
<gene>
    <name evidence="3" type="ORF">IV66_GL001393</name>
</gene>
<dbReference type="Gene3D" id="3.20.20.70">
    <property type="entry name" value="Aldolase class I"/>
    <property type="match status" value="1"/>
</dbReference>
<dbReference type="EMBL" id="JQCN01000026">
    <property type="protein sequence ID" value="KRN99966.1"/>
    <property type="molecule type" value="Genomic_DNA"/>
</dbReference>
<comment type="caution">
    <text evidence="3">The sequence shown here is derived from an EMBL/GenBank/DDBJ whole genome shotgun (WGS) entry which is preliminary data.</text>
</comment>
<dbReference type="GO" id="GO:0005737">
    <property type="term" value="C:cytoplasm"/>
    <property type="evidence" value="ECO:0007669"/>
    <property type="project" value="UniProtKB-SubCell"/>
</dbReference>
<dbReference type="InterPro" id="IPR033919">
    <property type="entry name" value="TSA/FSA_arc/bac"/>
</dbReference>
<dbReference type="PANTHER" id="PTHR10683:SF28">
    <property type="entry name" value="TRANSALDOLASE C"/>
    <property type="match status" value="1"/>
</dbReference>
<organism evidence="3 4">
    <name type="scientific">Ligilactobacillus pobuzihii</name>
    <dbReference type="NCBI Taxonomy" id="449659"/>
    <lineage>
        <taxon>Bacteria</taxon>
        <taxon>Bacillati</taxon>
        <taxon>Bacillota</taxon>
        <taxon>Bacilli</taxon>
        <taxon>Lactobacillales</taxon>
        <taxon>Lactobacillaceae</taxon>
        <taxon>Ligilactobacillus</taxon>
    </lineage>
</organism>